<dbReference type="PANTHER" id="PTHR11926:SF1494">
    <property type="entry name" value="FLAVONOL 3-O-GLUCOSYLTRANSFERASE UGT76E12-RELATED"/>
    <property type="match status" value="1"/>
</dbReference>
<dbReference type="GO" id="GO:0080043">
    <property type="term" value="F:quercetin 3-O-glucosyltransferase activity"/>
    <property type="evidence" value="ECO:0007669"/>
    <property type="project" value="TreeGrafter"/>
</dbReference>
<evidence type="ECO:0000256" key="2">
    <source>
        <dbReference type="ARBA" id="ARBA00009995"/>
    </source>
</evidence>
<comment type="catalytic activity">
    <reaction evidence="5">
        <text>an anthocyanidin + UDP-alpha-D-glucose + H(+) = an anthocyanidin 3-O-beta-D-glucoside + UDP</text>
        <dbReference type="Rhea" id="RHEA:20093"/>
        <dbReference type="ChEBI" id="CHEBI:15378"/>
        <dbReference type="ChEBI" id="CHEBI:16307"/>
        <dbReference type="ChEBI" id="CHEBI:58223"/>
        <dbReference type="ChEBI" id="CHEBI:58885"/>
        <dbReference type="ChEBI" id="CHEBI:143576"/>
        <dbReference type="EC" id="2.4.1.115"/>
    </reaction>
</comment>
<evidence type="ECO:0000256" key="7">
    <source>
        <dbReference type="RuleBase" id="RU362057"/>
    </source>
</evidence>
<dbReference type="SUPFAM" id="SSF53756">
    <property type="entry name" value="UDP-Glycosyltransferase/glycogen phosphorylase"/>
    <property type="match status" value="1"/>
</dbReference>
<dbReference type="EC" id="2.4.1.-" evidence="7"/>
<accession>A0AAV8ST52</accession>
<reference evidence="8 9" key="1">
    <citation type="submission" date="2021-09" db="EMBL/GenBank/DDBJ databases">
        <title>Genomic insights and catalytic innovation underlie evolution of tropane alkaloids biosynthesis.</title>
        <authorList>
            <person name="Wang Y.-J."/>
            <person name="Tian T."/>
            <person name="Huang J.-P."/>
            <person name="Huang S.-X."/>
        </authorList>
    </citation>
    <scope>NUCLEOTIDE SEQUENCE [LARGE SCALE GENOMIC DNA]</scope>
    <source>
        <strain evidence="8">KIB-2018</strain>
        <tissue evidence="8">Leaf</tissue>
    </source>
</reference>
<name>A0AAV8ST52_9ROSI</name>
<dbReference type="PROSITE" id="PS00375">
    <property type="entry name" value="UDPGT"/>
    <property type="match status" value="1"/>
</dbReference>
<comment type="pathway">
    <text evidence="1">Pigment biosynthesis; anthocyanin biosynthesis.</text>
</comment>
<dbReference type="FunFam" id="3.40.50.2000:FF:000056">
    <property type="entry name" value="Glycosyltransferase"/>
    <property type="match status" value="1"/>
</dbReference>
<evidence type="ECO:0000313" key="9">
    <source>
        <dbReference type="Proteomes" id="UP001159364"/>
    </source>
</evidence>
<evidence type="ECO:0000256" key="4">
    <source>
        <dbReference type="ARBA" id="ARBA00022679"/>
    </source>
</evidence>
<dbReference type="AlphaFoldDB" id="A0AAV8ST52"/>
<comment type="caution">
    <text evidence="8">The sequence shown here is derived from an EMBL/GenBank/DDBJ whole genome shotgun (WGS) entry which is preliminary data.</text>
</comment>
<protein>
    <recommendedName>
        <fullName evidence="7">Glycosyltransferase</fullName>
        <ecNumber evidence="7">2.4.1.-</ecNumber>
    </recommendedName>
</protein>
<comment type="similarity">
    <text evidence="2 6">Belongs to the UDP-glycosyltransferase family.</text>
</comment>
<proteinExistence type="inferred from homology"/>
<evidence type="ECO:0000256" key="6">
    <source>
        <dbReference type="RuleBase" id="RU003718"/>
    </source>
</evidence>
<organism evidence="8 9">
    <name type="scientific">Erythroxylum novogranatense</name>
    <dbReference type="NCBI Taxonomy" id="1862640"/>
    <lineage>
        <taxon>Eukaryota</taxon>
        <taxon>Viridiplantae</taxon>
        <taxon>Streptophyta</taxon>
        <taxon>Embryophyta</taxon>
        <taxon>Tracheophyta</taxon>
        <taxon>Spermatophyta</taxon>
        <taxon>Magnoliopsida</taxon>
        <taxon>eudicotyledons</taxon>
        <taxon>Gunneridae</taxon>
        <taxon>Pentapetalae</taxon>
        <taxon>rosids</taxon>
        <taxon>fabids</taxon>
        <taxon>Malpighiales</taxon>
        <taxon>Erythroxylaceae</taxon>
        <taxon>Erythroxylum</taxon>
    </lineage>
</organism>
<keyword evidence="4 6" id="KW-0808">Transferase</keyword>
<dbReference type="Proteomes" id="UP001159364">
    <property type="component" value="Linkage Group LG09"/>
</dbReference>
<keyword evidence="3 6" id="KW-0328">Glycosyltransferase</keyword>
<dbReference type="Gene3D" id="3.40.50.2000">
    <property type="entry name" value="Glycogen Phosphorylase B"/>
    <property type="match status" value="2"/>
</dbReference>
<dbReference type="InterPro" id="IPR035595">
    <property type="entry name" value="UDP_glycos_trans_CS"/>
</dbReference>
<gene>
    <name evidence="8" type="ORF">K2173_019211</name>
</gene>
<evidence type="ECO:0000256" key="5">
    <source>
        <dbReference type="ARBA" id="ARBA00047606"/>
    </source>
</evidence>
<dbReference type="Pfam" id="PF00201">
    <property type="entry name" value="UDPGT"/>
    <property type="match status" value="1"/>
</dbReference>
<evidence type="ECO:0000256" key="3">
    <source>
        <dbReference type="ARBA" id="ARBA00022676"/>
    </source>
</evidence>
<dbReference type="InterPro" id="IPR002213">
    <property type="entry name" value="UDP_glucos_trans"/>
</dbReference>
<evidence type="ECO:0000256" key="1">
    <source>
        <dbReference type="ARBA" id="ARBA00004935"/>
    </source>
</evidence>
<dbReference type="PANTHER" id="PTHR11926">
    <property type="entry name" value="GLUCOSYL/GLUCURONOSYL TRANSFERASES"/>
    <property type="match status" value="1"/>
</dbReference>
<evidence type="ECO:0000313" key="8">
    <source>
        <dbReference type="EMBL" id="KAJ8755413.1"/>
    </source>
</evidence>
<dbReference type="EMBL" id="JAIWQS010000009">
    <property type="protein sequence ID" value="KAJ8755413.1"/>
    <property type="molecule type" value="Genomic_DNA"/>
</dbReference>
<dbReference type="CDD" id="cd03784">
    <property type="entry name" value="GT1_Gtf-like"/>
    <property type="match status" value="1"/>
</dbReference>
<sequence length="478" mass="53543">MADRQQNPHAVMFPVPLQGHIIPFVHLALKLASEGFTITFVVTQAIHHKMTQARPITVEEEDMFTAARKSGLDIRYKTVGDGFPLGFDRDQNLEQYLEGFLHVFSAHVDDLLGQMVGTASPTMTCLISDTFHPWPSTLARKYNLVNVSFWTEPALAFSLYYHLDLLRINGHYDCHDKREDTIDYVPGVGGLEPKDLTSYLQETNTSTAMHRIVQASFKDVKKADIVICNTVQEMESKAILALQERQSFYAIGPLLPSGLAKSIVSPSFWMESDCKGWLDTNPSGTVLYVSFGSFAECNEEAVVEIAYGLLLSKVRFIWVLRPNTEKASLGNFLPLGFGDQIKEQGLVVPWCNQIAAISHPSVGGFLTHCGWNSVLESIWHCLPMLCFPLFTDQFTNRKLVVDDWRIGLNLCDRKPITRYEIAEKINNLMGGKISIELGKKIKELKGTMEHALSSTGSSENNFNQLIHDVKVKTLELGV</sequence>
<dbReference type="GO" id="GO:0080044">
    <property type="term" value="F:quercetin 7-O-glucosyltransferase activity"/>
    <property type="evidence" value="ECO:0007669"/>
    <property type="project" value="TreeGrafter"/>
</dbReference>
<keyword evidence="9" id="KW-1185">Reference proteome</keyword>
<dbReference type="GO" id="GO:0047213">
    <property type="term" value="F:anthocyanidin 3-O-glucosyltransferase activity"/>
    <property type="evidence" value="ECO:0007669"/>
    <property type="project" value="UniProtKB-EC"/>
</dbReference>